<gene>
    <name evidence="1" type="ORF">LECACI_7A009305</name>
</gene>
<dbReference type="AlphaFoldDB" id="A0AAI9EF41"/>
<dbReference type="Proteomes" id="UP001296104">
    <property type="component" value="Unassembled WGS sequence"/>
</dbReference>
<proteinExistence type="predicted"/>
<dbReference type="EMBL" id="CAVMBE010000106">
    <property type="protein sequence ID" value="CAK4034147.1"/>
    <property type="molecule type" value="Genomic_DNA"/>
</dbReference>
<name>A0AAI9EF41_9PEZI</name>
<accession>A0AAI9EF41</accession>
<reference evidence="1" key="1">
    <citation type="submission" date="2023-11" db="EMBL/GenBank/DDBJ databases">
        <authorList>
            <person name="Alioto T."/>
            <person name="Alioto T."/>
            <person name="Gomez Garrido J."/>
        </authorList>
    </citation>
    <scope>NUCLEOTIDE SEQUENCE</scope>
</reference>
<evidence type="ECO:0000313" key="2">
    <source>
        <dbReference type="Proteomes" id="UP001296104"/>
    </source>
</evidence>
<protein>
    <submittedName>
        <fullName evidence="1">Uncharacterized protein</fullName>
    </submittedName>
</protein>
<sequence length="400" mass="46396">MTKRKAQDAGLDLDFDDFKRNAKFMSREITNLQADLKLTNEIHPFFREGQFEGLSTDEYRAIEQSARLASKFLESGSLDNFFHIIFFAKAQPAELIHKKIRARRYRKEDIDSDRKVPCPEIRRVKDLLRRMCEHSHYQITWNVDEGALTNDIKNSNTRSKKYPRGLKSVIRISRNTFNDLLRAVGSEDTPRRIALTFEFAVMLLHEMAHACSCFVDCDPQYDAFFGDRRETNEIGFEMENFLFGGILTRVYPEEDPEAGLYRDHDHDSALTGAVVLWEFPYQLQVQGYLGSKEADILVAEQPKKQRPLDMAWRVPLTFLQDFFRDDFWNSLGSNDLLPKREVAFCFRVHKVRQNVLLVPVKASGNISLERQYVPAGFRRIASGDIVPFSPTTARKKPKPR</sequence>
<organism evidence="1 2">
    <name type="scientific">Lecanosticta acicola</name>
    <dbReference type="NCBI Taxonomy" id="111012"/>
    <lineage>
        <taxon>Eukaryota</taxon>
        <taxon>Fungi</taxon>
        <taxon>Dikarya</taxon>
        <taxon>Ascomycota</taxon>
        <taxon>Pezizomycotina</taxon>
        <taxon>Dothideomycetes</taxon>
        <taxon>Dothideomycetidae</taxon>
        <taxon>Mycosphaerellales</taxon>
        <taxon>Mycosphaerellaceae</taxon>
        <taxon>Lecanosticta</taxon>
    </lineage>
</organism>
<comment type="caution">
    <text evidence="1">The sequence shown here is derived from an EMBL/GenBank/DDBJ whole genome shotgun (WGS) entry which is preliminary data.</text>
</comment>
<evidence type="ECO:0000313" key="1">
    <source>
        <dbReference type="EMBL" id="CAK4034147.1"/>
    </source>
</evidence>
<keyword evidence="2" id="KW-1185">Reference proteome</keyword>